<feature type="compositionally biased region" description="Polar residues" evidence="5">
    <location>
        <begin position="873"/>
        <end position="884"/>
    </location>
</feature>
<evidence type="ECO:0000256" key="1">
    <source>
        <dbReference type="ARBA" id="ARBA00022527"/>
    </source>
</evidence>
<keyword evidence="1" id="KW-0418">Kinase</keyword>
<feature type="region of interest" description="Disordered" evidence="5">
    <location>
        <begin position="362"/>
        <end position="383"/>
    </location>
</feature>
<keyword evidence="3 4" id="KW-0067">ATP-binding</keyword>
<dbReference type="PROSITE" id="PS00107">
    <property type="entry name" value="PROTEIN_KINASE_ATP"/>
    <property type="match status" value="1"/>
</dbReference>
<feature type="region of interest" description="Disordered" evidence="5">
    <location>
        <begin position="1"/>
        <end position="58"/>
    </location>
</feature>
<evidence type="ECO:0000256" key="5">
    <source>
        <dbReference type="SAM" id="MobiDB-lite"/>
    </source>
</evidence>
<feature type="region of interest" description="Disordered" evidence="5">
    <location>
        <begin position="561"/>
        <end position="586"/>
    </location>
</feature>
<accession>A0A9W8K8J3</accession>
<dbReference type="PROSITE" id="PS00108">
    <property type="entry name" value="PROTEIN_KINASE_ST"/>
    <property type="match status" value="1"/>
</dbReference>
<evidence type="ECO:0000259" key="6">
    <source>
        <dbReference type="PROSITE" id="PS50011"/>
    </source>
</evidence>
<feature type="domain" description="Protein kinase" evidence="6">
    <location>
        <begin position="469"/>
        <end position="793"/>
    </location>
</feature>
<dbReference type="Proteomes" id="UP001148786">
    <property type="component" value="Unassembled WGS sequence"/>
</dbReference>
<organism evidence="7 8">
    <name type="scientific">Agrocybe chaxingu</name>
    <dbReference type="NCBI Taxonomy" id="84603"/>
    <lineage>
        <taxon>Eukaryota</taxon>
        <taxon>Fungi</taxon>
        <taxon>Dikarya</taxon>
        <taxon>Basidiomycota</taxon>
        <taxon>Agaricomycotina</taxon>
        <taxon>Agaricomycetes</taxon>
        <taxon>Agaricomycetidae</taxon>
        <taxon>Agaricales</taxon>
        <taxon>Agaricineae</taxon>
        <taxon>Strophariaceae</taxon>
        <taxon>Agrocybe</taxon>
    </lineage>
</organism>
<protein>
    <recommendedName>
        <fullName evidence="6">Protein kinase domain-containing protein</fullName>
    </recommendedName>
</protein>
<dbReference type="PANTHER" id="PTHR44329">
    <property type="entry name" value="SERINE/THREONINE-PROTEIN KINASE TNNI3K-RELATED"/>
    <property type="match status" value="1"/>
</dbReference>
<dbReference type="EMBL" id="JANKHO010000483">
    <property type="protein sequence ID" value="KAJ3509359.1"/>
    <property type="molecule type" value="Genomic_DNA"/>
</dbReference>
<dbReference type="PROSITE" id="PS50011">
    <property type="entry name" value="PROTEIN_KINASE_DOM"/>
    <property type="match status" value="1"/>
</dbReference>
<dbReference type="InterPro" id="IPR001245">
    <property type="entry name" value="Ser-Thr/Tyr_kinase_cat_dom"/>
</dbReference>
<dbReference type="Pfam" id="PF07714">
    <property type="entry name" value="PK_Tyr_Ser-Thr"/>
    <property type="match status" value="1"/>
</dbReference>
<feature type="region of interest" description="Disordered" evidence="5">
    <location>
        <begin position="873"/>
        <end position="898"/>
    </location>
</feature>
<feature type="compositionally biased region" description="Polar residues" evidence="5">
    <location>
        <begin position="912"/>
        <end position="922"/>
    </location>
</feature>
<dbReference type="Gene3D" id="3.30.200.20">
    <property type="entry name" value="Phosphorylase Kinase, domain 1"/>
    <property type="match status" value="1"/>
</dbReference>
<dbReference type="GO" id="GO:0004674">
    <property type="term" value="F:protein serine/threonine kinase activity"/>
    <property type="evidence" value="ECO:0007669"/>
    <property type="project" value="UniProtKB-KW"/>
</dbReference>
<keyword evidence="8" id="KW-1185">Reference proteome</keyword>
<name>A0A9W8K8J3_9AGAR</name>
<keyword evidence="1" id="KW-0723">Serine/threonine-protein kinase</keyword>
<evidence type="ECO:0000256" key="3">
    <source>
        <dbReference type="ARBA" id="ARBA00022840"/>
    </source>
</evidence>
<gene>
    <name evidence="7" type="ORF">NLJ89_g5260</name>
</gene>
<dbReference type="InterPro" id="IPR051681">
    <property type="entry name" value="Ser/Thr_Kinases-Pseudokinases"/>
</dbReference>
<dbReference type="CDD" id="cd21037">
    <property type="entry name" value="MLKL_NTD"/>
    <property type="match status" value="1"/>
</dbReference>
<dbReference type="InterPro" id="IPR059179">
    <property type="entry name" value="MLKL-like_MCAfunc"/>
</dbReference>
<feature type="region of interest" description="Disordered" evidence="5">
    <location>
        <begin position="912"/>
        <end position="948"/>
    </location>
</feature>
<dbReference type="OrthoDB" id="1668230at2759"/>
<dbReference type="InterPro" id="IPR036537">
    <property type="entry name" value="Adaptor_Cbl_N_dom_sf"/>
</dbReference>
<evidence type="ECO:0000256" key="2">
    <source>
        <dbReference type="ARBA" id="ARBA00022741"/>
    </source>
</evidence>
<comment type="caution">
    <text evidence="7">The sequence shown here is derived from an EMBL/GenBank/DDBJ whole genome shotgun (WGS) entry which is preliminary data.</text>
</comment>
<dbReference type="Gene3D" id="1.20.930.20">
    <property type="entry name" value="Adaptor protein Cbl, N-terminal domain"/>
    <property type="match status" value="1"/>
</dbReference>
<evidence type="ECO:0000313" key="7">
    <source>
        <dbReference type="EMBL" id="KAJ3509359.1"/>
    </source>
</evidence>
<evidence type="ECO:0000313" key="8">
    <source>
        <dbReference type="Proteomes" id="UP001148786"/>
    </source>
</evidence>
<sequence length="948" mass="104166">MTITAPHGDSAGRSVTRPMVYDGEGMKSTFRDRSRSPARGAKELTGQGAEEKMESSWWGDKHVARPWQDAPKRKQTVPAEQTQALESTRQKVAKAVVSALGTGADVVHEALYLGVELLEFAPVPGLQAAAKTILNIWDAAQQVDMNRLGCLRLTERCADILISIREEVYEAGDVLGEELAAPVAKLEESYIQVLRFMQKQTNRPWLKRYLKRDEILRDIAGCDSSLRDALALFNTKIQIRILKEAREAEKRREADARAILDAILGAQAADAKTIIGTPHEPLSDSPYLVSTEYSTEVVTDIATSDNALGLIHDSGPGPSRLSSADVVLPDIAALQTVQNTFDNARDLADLRQLMRAALQTSSDAEMVERKSQRDPIPRHRGKTALQGRVVKRISIKEVDTPQGGLQRSATVVSVESVSSSSSSAGGSSSGWRRDTLDREFIENGIDALRRMSHGYETSLPSWTITKYEVDRDEKIGIGFFSDVYKGTWRGRTVAIKVLAESTPRKLFVREMGIWKTLRHANVLPLYGASSATGDPPWFFVSPYLKNGSLVEHLKRVLLEKSPPGLGLRSPPTQIPPPPPRGAGGRALSLPAAQWKGIQGLSPVRSSIPSPPGSSKGKSPPHDSPDVQREWDLFRFMHEIAKGMAYLHGKGVLHGDLKAANVLVDDKYRCVISDFGQSEMKSEAYRISGSSPARGTLRWQSPEMLSGESQLTAAADVWAFSICCVEILTMGDIPWPNLDDDSVRHFLLKENGRPPVPKNSRFNIPAVQELLRTCWDGNPDKRPTFMKIARDLRLVRKSFGHEVDSPHLPPIADLPEYKSSPSPDMRPSDLPQFLQGVLGPPRAFSFIDDQGTYIDHKVEADDVLVGSFSPHSTYQTARDSISPQPHQHEEASHAESTVATEGIKMPEPVFFTPASSTRSSISVPASYGDGRVNLVDLDGYESPPPMTKG</sequence>
<feature type="region of interest" description="Disordered" evidence="5">
    <location>
        <begin position="804"/>
        <end position="825"/>
    </location>
</feature>
<dbReference type="Gene3D" id="1.10.510.10">
    <property type="entry name" value="Transferase(Phosphotransferase) domain 1"/>
    <property type="match status" value="1"/>
</dbReference>
<dbReference type="InterPro" id="IPR008271">
    <property type="entry name" value="Ser/Thr_kinase_AS"/>
</dbReference>
<dbReference type="AlphaFoldDB" id="A0A9W8K8J3"/>
<dbReference type="InterPro" id="IPR000719">
    <property type="entry name" value="Prot_kinase_dom"/>
</dbReference>
<reference evidence="7" key="1">
    <citation type="submission" date="2022-07" db="EMBL/GenBank/DDBJ databases">
        <title>Genome Sequence of Agrocybe chaxingu.</title>
        <authorList>
            <person name="Buettner E."/>
        </authorList>
    </citation>
    <scope>NUCLEOTIDE SEQUENCE</scope>
    <source>
        <strain evidence="7">MP-N11</strain>
    </source>
</reference>
<dbReference type="InterPro" id="IPR011009">
    <property type="entry name" value="Kinase-like_dom_sf"/>
</dbReference>
<feature type="binding site" evidence="4">
    <location>
        <position position="505"/>
    </location>
    <ligand>
        <name>ATP</name>
        <dbReference type="ChEBI" id="CHEBI:30616"/>
    </ligand>
</feature>
<dbReference type="GO" id="GO:0005524">
    <property type="term" value="F:ATP binding"/>
    <property type="evidence" value="ECO:0007669"/>
    <property type="project" value="UniProtKB-UniRule"/>
</dbReference>
<feature type="compositionally biased region" description="Basic and acidic residues" evidence="5">
    <location>
        <begin position="49"/>
        <end position="58"/>
    </location>
</feature>
<feature type="compositionally biased region" description="Basic and acidic residues" evidence="5">
    <location>
        <begin position="366"/>
        <end position="377"/>
    </location>
</feature>
<keyword evidence="1" id="KW-0808">Transferase</keyword>
<feature type="region of interest" description="Disordered" evidence="5">
    <location>
        <begin position="600"/>
        <end position="626"/>
    </location>
</feature>
<evidence type="ECO:0000256" key="4">
    <source>
        <dbReference type="PROSITE-ProRule" id="PRU10141"/>
    </source>
</evidence>
<feature type="compositionally biased region" description="Low complexity" evidence="5">
    <location>
        <begin position="601"/>
        <end position="617"/>
    </location>
</feature>
<keyword evidence="2 4" id="KW-0547">Nucleotide-binding</keyword>
<dbReference type="InterPro" id="IPR017441">
    <property type="entry name" value="Protein_kinase_ATP_BS"/>
</dbReference>
<dbReference type="GO" id="GO:0007166">
    <property type="term" value="P:cell surface receptor signaling pathway"/>
    <property type="evidence" value="ECO:0007669"/>
    <property type="project" value="InterPro"/>
</dbReference>
<dbReference type="SMART" id="SM00220">
    <property type="entry name" value="S_TKc"/>
    <property type="match status" value="1"/>
</dbReference>
<proteinExistence type="predicted"/>
<dbReference type="SUPFAM" id="SSF56112">
    <property type="entry name" value="Protein kinase-like (PK-like)"/>
    <property type="match status" value="1"/>
</dbReference>